<name>A0A1B3BDT0_9GAMM</name>
<protein>
    <submittedName>
        <fullName evidence="1">Uncharacterized protein</fullName>
    </submittedName>
</protein>
<evidence type="ECO:0000313" key="2">
    <source>
        <dbReference type="Proteomes" id="UP000094147"/>
    </source>
</evidence>
<dbReference type="EMBL" id="CP012418">
    <property type="protein sequence ID" value="AOE50923.1"/>
    <property type="molecule type" value="Genomic_DNA"/>
</dbReference>
<dbReference type="RefSeq" id="WP_068993900.1">
    <property type="nucleotide sequence ID" value="NZ_CP012418.1"/>
</dbReference>
<dbReference type="PATRIC" id="fig|1144748.3.peg.2237"/>
<sequence length="432" mass="49376">MTAEVAVINQYGVALAADSAATLNNGKVYNTANKLFMLSKYEPIGIMINGSSHYMHVPWETLIKDFREELRDGVFSTLSEYVEHFWSYLEVGNGSKYFTENVQRSLCEKRVGQQIESLKKLILNCFDKELDQELDYQKLKARAYELTLQLIDNEKEKAKEGEILKNFNDEDKEKFIEEYSDTVIDMSKSILGYAVEQFKDEDFKTLVDLLGELIIRRSFIVYSEVVIAGYGKEELFPQLQAFNVGVMFNNKIRKSQSSIHESTNEEGCQGDVITFAQTNTARSFIRGVDPILEGYIYEYSNTLKNQYISLLKDSGALQKLAEIEFDTDKLVEEMSKCAESSKEDISSYIVSEHLSPMASVINSLPKNELIEMAESLVSMVALRMKMSDAAESVGGPVDVAVISKGDGFVWVKRKHYFKPEFNRHFFDNYYRH</sequence>
<organism evidence="1 2">
    <name type="scientific">Kangiella sediminilitoris</name>
    <dbReference type="NCBI Taxonomy" id="1144748"/>
    <lineage>
        <taxon>Bacteria</taxon>
        <taxon>Pseudomonadati</taxon>
        <taxon>Pseudomonadota</taxon>
        <taxon>Gammaproteobacteria</taxon>
        <taxon>Kangiellales</taxon>
        <taxon>Kangiellaceae</taxon>
        <taxon>Kangiella</taxon>
    </lineage>
</organism>
<reference evidence="2" key="1">
    <citation type="submission" date="2015-08" db="EMBL/GenBank/DDBJ databases">
        <authorList>
            <person name="Kim K.M."/>
        </authorList>
    </citation>
    <scope>NUCLEOTIDE SEQUENCE [LARGE SCALE GENOMIC DNA]</scope>
    <source>
        <strain evidence="2">KCTC 23892</strain>
    </source>
</reference>
<dbReference type="OrthoDB" id="978985at2"/>
<dbReference type="Proteomes" id="UP000094147">
    <property type="component" value="Chromosome"/>
</dbReference>
<keyword evidence="2" id="KW-1185">Reference proteome</keyword>
<proteinExistence type="predicted"/>
<evidence type="ECO:0000313" key="1">
    <source>
        <dbReference type="EMBL" id="AOE50923.1"/>
    </source>
</evidence>
<dbReference type="STRING" id="1144748.KS2013_2218"/>
<dbReference type="AlphaFoldDB" id="A0A1B3BDT0"/>
<accession>A0A1B3BDT0</accession>
<gene>
    <name evidence="1" type="ORF">KS2013_2218</name>
</gene>
<dbReference type="KEGG" id="ksd:KS2013_2218"/>